<comment type="caution">
    <text evidence="2">The sequence shown here is derived from an EMBL/GenBank/DDBJ whole genome shotgun (WGS) entry which is preliminary data.</text>
</comment>
<reference evidence="2" key="1">
    <citation type="journal article" date="2023" name="G3 (Bethesda)">
        <title>Whole genome assembly and annotation of the endangered Caribbean coral Acropora cervicornis.</title>
        <authorList>
            <person name="Selwyn J.D."/>
            <person name="Vollmer S.V."/>
        </authorList>
    </citation>
    <scope>NUCLEOTIDE SEQUENCE</scope>
    <source>
        <strain evidence="2">K2</strain>
    </source>
</reference>
<dbReference type="Proteomes" id="UP001249851">
    <property type="component" value="Unassembled WGS sequence"/>
</dbReference>
<proteinExistence type="predicted"/>
<dbReference type="AlphaFoldDB" id="A0AAD9V714"/>
<evidence type="ECO:0000256" key="1">
    <source>
        <dbReference type="SAM" id="SignalP"/>
    </source>
</evidence>
<protein>
    <submittedName>
        <fullName evidence="2">Uncharacterized protein</fullName>
    </submittedName>
</protein>
<sequence length="630" mass="69396">MGVRLFPWTPTIYLILLFAAEKTFSVSKGNCVDFNFEDGVASLSKWTKTGHAFDDQPTFGDNAHIRDPLLHSNVQGDWWIGTFENRSSPFADGGYMTGDYPTGTLTSPTFPISSPKMSFLLGGGCAPGQIRVELLVDGKVVRQTFADDCRDRMRRKGWDVKPFKNKLGQIRLVDASRMGHINFDDFTCVDSDLVAVKEALVKVTAHNKSDNNSLKDFDTGTDDEFIAGKHSSESLNTPQKAPVNGPIQDLYPNDLLGGTTITSSNLHTRLKKPRWHKPFQKVAKLAKVPALSQLRLRLKDNSSNTSLPTDDDIRDLTCKSFLVEIKTGKPWDNDFLFSSNENYQSTRREMEVKILNIFEDDKDFRGAYFTKFSSAEEPGGVKAYFILRFRAVGKFLRKLIDQLGQGNVPAAGCYMDTPATVQCPGVCPQSCAPSCRSSCCQQYAPIIPVTQQQVVSAPVPQCSSPCPQSCAPSCQSSCCQQFISSSVTPQQPLPNLATQCPNPCPRSCAPACNSSCCQQSLSDSNPQQLLNQPALTQRLRITMSQPQLIIEQPTQSEWNSQPLRQAYVPQSTFPHAAQNLGFSGSQCPTGCSDNCAPGCSPSCCHFFDSSSRIGNVKDKLVKQSLQEEKH</sequence>
<accession>A0AAD9V714</accession>
<reference evidence="2" key="2">
    <citation type="journal article" date="2023" name="Science">
        <title>Genomic signatures of disease resistance in endangered staghorn corals.</title>
        <authorList>
            <person name="Vollmer S.V."/>
            <person name="Selwyn J.D."/>
            <person name="Despard B.A."/>
            <person name="Roesel C.L."/>
        </authorList>
    </citation>
    <scope>NUCLEOTIDE SEQUENCE</scope>
    <source>
        <strain evidence="2">K2</strain>
    </source>
</reference>
<keyword evidence="1" id="KW-0732">Signal</keyword>
<feature type="signal peptide" evidence="1">
    <location>
        <begin position="1"/>
        <end position="25"/>
    </location>
</feature>
<name>A0AAD9V714_ACRCE</name>
<feature type="chain" id="PRO_5041951045" evidence="1">
    <location>
        <begin position="26"/>
        <end position="630"/>
    </location>
</feature>
<dbReference type="EMBL" id="JARQWQ010000024">
    <property type="protein sequence ID" value="KAK2563671.1"/>
    <property type="molecule type" value="Genomic_DNA"/>
</dbReference>
<gene>
    <name evidence="2" type="ORF">P5673_012649</name>
</gene>
<evidence type="ECO:0000313" key="3">
    <source>
        <dbReference type="Proteomes" id="UP001249851"/>
    </source>
</evidence>
<keyword evidence="3" id="KW-1185">Reference proteome</keyword>
<organism evidence="2 3">
    <name type="scientific">Acropora cervicornis</name>
    <name type="common">Staghorn coral</name>
    <dbReference type="NCBI Taxonomy" id="6130"/>
    <lineage>
        <taxon>Eukaryota</taxon>
        <taxon>Metazoa</taxon>
        <taxon>Cnidaria</taxon>
        <taxon>Anthozoa</taxon>
        <taxon>Hexacorallia</taxon>
        <taxon>Scleractinia</taxon>
        <taxon>Astrocoeniina</taxon>
        <taxon>Acroporidae</taxon>
        <taxon>Acropora</taxon>
    </lineage>
</organism>
<evidence type="ECO:0000313" key="2">
    <source>
        <dbReference type="EMBL" id="KAK2563671.1"/>
    </source>
</evidence>